<protein>
    <submittedName>
        <fullName evidence="1">Uncharacterized protein</fullName>
    </submittedName>
</protein>
<dbReference type="EMBL" id="JZWT02000027">
    <property type="protein sequence ID" value="MFB6491272.1"/>
    <property type="molecule type" value="Genomic_DNA"/>
</dbReference>
<reference evidence="1" key="1">
    <citation type="submission" date="2024-07" db="EMBL/GenBank/DDBJ databases">
        <title>Metagenome and Metagenome-Assembled Genomes of Archaea from a hot spring from the geothermal field of Los Azufres, Mexico.</title>
        <authorList>
            <person name="Marin-Paredes R."/>
            <person name="Martinez-Romero E."/>
            <person name="Servin-Garciduenas L.E."/>
        </authorList>
    </citation>
    <scope>NUCLEOTIDE SEQUENCE</scope>
</reference>
<comment type="caution">
    <text evidence="1">The sequence shown here is derived from an EMBL/GenBank/DDBJ whole genome shotgun (WGS) entry which is preliminary data.</text>
</comment>
<evidence type="ECO:0000313" key="2">
    <source>
        <dbReference type="Proteomes" id="UP000033636"/>
    </source>
</evidence>
<sequence>MVSLSSAVGDYSAALTLGRKMSKNQIVVMERGVTPRTMGVEERGEAPYGSLRGMAEPSVFGIGVSKSGRGRGCRAAAI</sequence>
<proteinExistence type="predicted"/>
<evidence type="ECO:0000313" key="1">
    <source>
        <dbReference type="EMBL" id="MFB6491272.1"/>
    </source>
</evidence>
<organism evidence="1 2">
    <name type="scientific">Thermoproteus sp. AZ2</name>
    <dbReference type="NCBI Taxonomy" id="1609232"/>
    <lineage>
        <taxon>Archaea</taxon>
        <taxon>Thermoproteota</taxon>
        <taxon>Thermoprotei</taxon>
        <taxon>Thermoproteales</taxon>
        <taxon>Thermoproteaceae</taxon>
        <taxon>Thermoproteus</taxon>
    </lineage>
</organism>
<dbReference type="Proteomes" id="UP000033636">
    <property type="component" value="Unassembled WGS sequence"/>
</dbReference>
<accession>A0ACC6V2V7</accession>
<gene>
    <name evidence="1" type="ORF">TU35_008590</name>
</gene>
<name>A0ACC6V2V7_9CREN</name>